<organism evidence="2 3">
    <name type="scientific">Prauserella halophila</name>
    <dbReference type="NCBI Taxonomy" id="185641"/>
    <lineage>
        <taxon>Bacteria</taxon>
        <taxon>Bacillati</taxon>
        <taxon>Actinomycetota</taxon>
        <taxon>Actinomycetes</taxon>
        <taxon>Pseudonocardiales</taxon>
        <taxon>Pseudonocardiaceae</taxon>
        <taxon>Prauserella</taxon>
    </lineage>
</organism>
<dbReference type="Pfam" id="PF02698">
    <property type="entry name" value="DUF218"/>
    <property type="match status" value="1"/>
</dbReference>
<name>A0ABN1WCM6_9PSEU</name>
<dbReference type="EMBL" id="BAAALN010000011">
    <property type="protein sequence ID" value="GAA1245569.1"/>
    <property type="molecule type" value="Genomic_DNA"/>
</dbReference>
<accession>A0ABN1WCM6</accession>
<comment type="caution">
    <text evidence="2">The sequence shown here is derived from an EMBL/GenBank/DDBJ whole genome shotgun (WGS) entry which is preliminary data.</text>
</comment>
<evidence type="ECO:0000313" key="3">
    <source>
        <dbReference type="Proteomes" id="UP001500653"/>
    </source>
</evidence>
<dbReference type="PANTHER" id="PTHR30336:SF20">
    <property type="entry name" value="DUF218 DOMAIN-CONTAINING PROTEIN"/>
    <property type="match status" value="1"/>
</dbReference>
<dbReference type="InterPro" id="IPR051599">
    <property type="entry name" value="Cell_Envelope_Assoc"/>
</dbReference>
<dbReference type="PANTHER" id="PTHR30336">
    <property type="entry name" value="INNER MEMBRANE PROTEIN, PROBABLE PERMEASE"/>
    <property type="match status" value="1"/>
</dbReference>
<dbReference type="CDD" id="cd06259">
    <property type="entry name" value="YdcF-like"/>
    <property type="match status" value="1"/>
</dbReference>
<dbReference type="Gene3D" id="3.40.50.620">
    <property type="entry name" value="HUPs"/>
    <property type="match status" value="1"/>
</dbReference>
<sequence>MAAQVGGGPGVTFVGTTSRPLRAYGRGMRMTTAAAVAFAVLGWGEFEHWRSSRRWLGTSRRGDGPDVVVVLGYRNRGARANAVNRWRVRAGLRSRTPGARLILTGGAVAGPTPEATLMAAYARRACGYDGPLVTESASTTTWENVVNVAALLEDAGRIVVVSHALHAEKARVYLWRRRPDLAARLVRGRDYRFGEWILAKPALAVAGRHRLRAALSPQRSRPRPR</sequence>
<dbReference type="InterPro" id="IPR014729">
    <property type="entry name" value="Rossmann-like_a/b/a_fold"/>
</dbReference>
<dbReference type="InterPro" id="IPR003848">
    <property type="entry name" value="DUF218"/>
</dbReference>
<evidence type="ECO:0000313" key="2">
    <source>
        <dbReference type="EMBL" id="GAA1245569.1"/>
    </source>
</evidence>
<gene>
    <name evidence="2" type="ORF">GCM10009676_34370</name>
</gene>
<proteinExistence type="predicted"/>
<protein>
    <recommendedName>
        <fullName evidence="1">DUF218 domain-containing protein</fullName>
    </recommendedName>
</protein>
<reference evidence="2 3" key="1">
    <citation type="journal article" date="2019" name="Int. J. Syst. Evol. Microbiol.">
        <title>The Global Catalogue of Microorganisms (GCM) 10K type strain sequencing project: providing services to taxonomists for standard genome sequencing and annotation.</title>
        <authorList>
            <consortium name="The Broad Institute Genomics Platform"/>
            <consortium name="The Broad Institute Genome Sequencing Center for Infectious Disease"/>
            <person name="Wu L."/>
            <person name="Ma J."/>
        </authorList>
    </citation>
    <scope>NUCLEOTIDE SEQUENCE [LARGE SCALE GENOMIC DNA]</scope>
    <source>
        <strain evidence="2 3">JCM 13023</strain>
    </source>
</reference>
<keyword evidence="3" id="KW-1185">Reference proteome</keyword>
<evidence type="ECO:0000259" key="1">
    <source>
        <dbReference type="Pfam" id="PF02698"/>
    </source>
</evidence>
<dbReference type="Proteomes" id="UP001500653">
    <property type="component" value="Unassembled WGS sequence"/>
</dbReference>
<feature type="domain" description="DUF218" evidence="1">
    <location>
        <begin position="66"/>
        <end position="175"/>
    </location>
</feature>